<name>A0A841L6T5_9FIRM</name>
<dbReference type="Proteomes" id="UP000579281">
    <property type="component" value="Unassembled WGS sequence"/>
</dbReference>
<gene>
    <name evidence="1" type="ORF">HNQ80_004122</name>
</gene>
<dbReference type="EMBL" id="JACHEN010000031">
    <property type="protein sequence ID" value="MBB6217985.1"/>
    <property type="molecule type" value="Genomic_DNA"/>
</dbReference>
<evidence type="ECO:0000313" key="2">
    <source>
        <dbReference type="Proteomes" id="UP000579281"/>
    </source>
</evidence>
<comment type="caution">
    <text evidence="1">The sequence shown here is derived from an EMBL/GenBank/DDBJ whole genome shotgun (WGS) entry which is preliminary data.</text>
</comment>
<evidence type="ECO:0000313" key="1">
    <source>
        <dbReference type="EMBL" id="MBB6217985.1"/>
    </source>
</evidence>
<accession>A0A841L6T5</accession>
<organism evidence="1 2">
    <name type="scientific">Anaerosolibacter carboniphilus</name>
    <dbReference type="NCBI Taxonomy" id="1417629"/>
    <lineage>
        <taxon>Bacteria</taxon>
        <taxon>Bacillati</taxon>
        <taxon>Bacillota</taxon>
        <taxon>Clostridia</taxon>
        <taxon>Peptostreptococcales</taxon>
        <taxon>Thermotaleaceae</taxon>
        <taxon>Anaerosolibacter</taxon>
    </lineage>
</organism>
<protein>
    <submittedName>
        <fullName evidence="1">Uncharacterized protein</fullName>
    </submittedName>
</protein>
<proteinExistence type="predicted"/>
<sequence>MSIQSNKATTQQPNNPSIIPILALPDDLPQLPSLDLSNIENRSQNDVTEAIKPCLNKFVYIWLKDGHSFWIYLIYAEKNI</sequence>
<dbReference type="AlphaFoldDB" id="A0A841L6T5"/>
<reference evidence="1 2" key="1">
    <citation type="submission" date="2020-08" db="EMBL/GenBank/DDBJ databases">
        <title>Genomic Encyclopedia of Type Strains, Phase IV (KMG-IV): sequencing the most valuable type-strain genomes for metagenomic binning, comparative biology and taxonomic classification.</title>
        <authorList>
            <person name="Goeker M."/>
        </authorList>
    </citation>
    <scope>NUCLEOTIDE SEQUENCE [LARGE SCALE GENOMIC DNA]</scope>
    <source>
        <strain evidence="1 2">DSM 103526</strain>
    </source>
</reference>
<keyword evidence="2" id="KW-1185">Reference proteome</keyword>